<keyword evidence="3" id="KW-1185">Reference proteome</keyword>
<evidence type="ECO:0000313" key="3">
    <source>
        <dbReference type="Proteomes" id="UP000324611"/>
    </source>
</evidence>
<dbReference type="AlphaFoldDB" id="A0A5B2VXA2"/>
<dbReference type="PANTHER" id="PTHR16222:SF12">
    <property type="entry name" value="ADP-RIBOSYLGLYCOHYDROLASE-RELATED"/>
    <property type="match status" value="1"/>
</dbReference>
<dbReference type="SUPFAM" id="SSF101478">
    <property type="entry name" value="ADP-ribosylglycohydrolase"/>
    <property type="match status" value="1"/>
</dbReference>
<evidence type="ECO:0000256" key="1">
    <source>
        <dbReference type="PIRSR" id="PIRSR605502-1"/>
    </source>
</evidence>
<name>A0A5B2VXA2_9BACT</name>
<organism evidence="2 3">
    <name type="scientific">Chitinophaga agrisoli</name>
    <dbReference type="NCBI Taxonomy" id="2607653"/>
    <lineage>
        <taxon>Bacteria</taxon>
        <taxon>Pseudomonadati</taxon>
        <taxon>Bacteroidota</taxon>
        <taxon>Chitinophagia</taxon>
        <taxon>Chitinophagales</taxon>
        <taxon>Chitinophagaceae</taxon>
        <taxon>Chitinophaga</taxon>
    </lineage>
</organism>
<reference evidence="2 3" key="2">
    <citation type="submission" date="2019-09" db="EMBL/GenBank/DDBJ databases">
        <authorList>
            <person name="Jin C."/>
        </authorList>
    </citation>
    <scope>NUCLEOTIDE SEQUENCE [LARGE SCALE GENOMIC DNA]</scope>
    <source>
        <strain evidence="2 3">BN140078</strain>
    </source>
</reference>
<protein>
    <recommendedName>
        <fullName evidence="4">ADP-ribosylglycohydrolase</fullName>
    </recommendedName>
</protein>
<dbReference type="InterPro" id="IPR050792">
    <property type="entry name" value="ADP-ribosylglycohydrolase"/>
</dbReference>
<gene>
    <name evidence="2" type="ORF">F0L74_08885</name>
</gene>
<dbReference type="GO" id="GO:0046872">
    <property type="term" value="F:metal ion binding"/>
    <property type="evidence" value="ECO:0007669"/>
    <property type="project" value="UniProtKB-KW"/>
</dbReference>
<dbReference type="InterPro" id="IPR005502">
    <property type="entry name" value="Ribosyl_crysJ1"/>
</dbReference>
<reference evidence="2 3" key="1">
    <citation type="submission" date="2019-09" db="EMBL/GenBank/DDBJ databases">
        <title>Chitinophaga ginsengihumi sp. nov., isolated from soil of ginseng rhizosphere.</title>
        <authorList>
            <person name="Lee J."/>
        </authorList>
    </citation>
    <scope>NUCLEOTIDE SEQUENCE [LARGE SCALE GENOMIC DNA]</scope>
    <source>
        <strain evidence="2 3">BN140078</strain>
    </source>
</reference>
<feature type="binding site" evidence="1">
    <location>
        <position position="321"/>
    </location>
    <ligand>
        <name>Mg(2+)</name>
        <dbReference type="ChEBI" id="CHEBI:18420"/>
        <label>1</label>
    </ligand>
</feature>
<dbReference type="RefSeq" id="WP_149837511.1">
    <property type="nucleotide sequence ID" value="NZ_VUOC01000002.1"/>
</dbReference>
<dbReference type="PANTHER" id="PTHR16222">
    <property type="entry name" value="ADP-RIBOSYLGLYCOHYDROLASE"/>
    <property type="match status" value="1"/>
</dbReference>
<feature type="binding site" evidence="1">
    <location>
        <position position="318"/>
    </location>
    <ligand>
        <name>Mg(2+)</name>
        <dbReference type="ChEBI" id="CHEBI:18420"/>
        <label>1</label>
    </ligand>
</feature>
<feature type="binding site" evidence="1">
    <location>
        <position position="320"/>
    </location>
    <ligand>
        <name>Mg(2+)</name>
        <dbReference type="ChEBI" id="CHEBI:18420"/>
        <label>1</label>
    </ligand>
</feature>
<evidence type="ECO:0008006" key="4">
    <source>
        <dbReference type="Google" id="ProtNLM"/>
    </source>
</evidence>
<sequence>MNNTESKIKGCILAGAIGDAFGAPLEGIRSLDKLREQYGKNGSHEFLPYQGHWDGAAPAALGVVTDDTTMLACTLAGIIEAGSRSRNDILQKQWQYYLAWGSRQEYGENMAVFIHDDTTIPGYLHPFLYRCAAGKGTLAALLTGKRGSFLRPVQYDCMIGDKRMNEPNAGCGGMMRIAPVAFLYSHMDVVEMALNNAAITHGHIDALNATAATAALISNCLQQQHITAALTATRESIKGLSDNLPLLAAWTAAETAIAEYGVNMDTIELLGSANDSNPFLALPVLSQTVYCLLAASQAPATADSFKAVIRLAANHSGDSDSVAAIVGNCLGAAWGMEALPADWVNVLTLKNELMTLTDGYLRMGIS</sequence>
<feature type="binding site" evidence="1">
    <location>
        <position position="65"/>
    </location>
    <ligand>
        <name>Mg(2+)</name>
        <dbReference type="ChEBI" id="CHEBI:18420"/>
        <label>1</label>
    </ligand>
</feature>
<dbReference type="Pfam" id="PF03747">
    <property type="entry name" value="ADP_ribosyl_GH"/>
    <property type="match status" value="1"/>
</dbReference>
<dbReference type="InterPro" id="IPR036705">
    <property type="entry name" value="Ribosyl_crysJ1_sf"/>
</dbReference>
<keyword evidence="1" id="KW-0479">Metal-binding</keyword>
<accession>A0A5B2VXA2</accession>
<feature type="binding site" evidence="1">
    <location>
        <position position="67"/>
    </location>
    <ligand>
        <name>Mg(2+)</name>
        <dbReference type="ChEBI" id="CHEBI:18420"/>
        <label>1</label>
    </ligand>
</feature>
<proteinExistence type="predicted"/>
<keyword evidence="1" id="KW-0460">Magnesium</keyword>
<feature type="binding site" evidence="1">
    <location>
        <position position="66"/>
    </location>
    <ligand>
        <name>Mg(2+)</name>
        <dbReference type="ChEBI" id="CHEBI:18420"/>
        <label>1</label>
    </ligand>
</feature>
<comment type="caution">
    <text evidence="2">The sequence shown here is derived from an EMBL/GenBank/DDBJ whole genome shotgun (WGS) entry which is preliminary data.</text>
</comment>
<comment type="cofactor">
    <cofactor evidence="1">
        <name>Mg(2+)</name>
        <dbReference type="ChEBI" id="CHEBI:18420"/>
    </cofactor>
    <text evidence="1">Binds 2 magnesium ions per subunit.</text>
</comment>
<dbReference type="Proteomes" id="UP000324611">
    <property type="component" value="Unassembled WGS sequence"/>
</dbReference>
<dbReference type="Gene3D" id="1.10.4080.10">
    <property type="entry name" value="ADP-ribosylation/Crystallin J1"/>
    <property type="match status" value="1"/>
</dbReference>
<evidence type="ECO:0000313" key="2">
    <source>
        <dbReference type="EMBL" id="KAA2242639.1"/>
    </source>
</evidence>
<dbReference type="EMBL" id="VUOC01000002">
    <property type="protein sequence ID" value="KAA2242639.1"/>
    <property type="molecule type" value="Genomic_DNA"/>
</dbReference>